<dbReference type="Gene3D" id="3.50.50.60">
    <property type="entry name" value="FAD/NAD(P)-binding domain"/>
    <property type="match status" value="1"/>
</dbReference>
<accession>A0A0H4VJA8</accession>
<dbReference type="InterPro" id="IPR050464">
    <property type="entry name" value="Zeta_carotene_desat/Oxidored"/>
</dbReference>
<evidence type="ECO:0000313" key="2">
    <source>
        <dbReference type="EMBL" id="AKQ45905.1"/>
    </source>
</evidence>
<evidence type="ECO:0000256" key="1">
    <source>
        <dbReference type="SAM" id="SignalP"/>
    </source>
</evidence>
<dbReference type="InterPro" id="IPR006311">
    <property type="entry name" value="TAT_signal"/>
</dbReference>
<dbReference type="RefSeq" id="WP_048920832.1">
    <property type="nucleotide sequence ID" value="NZ_CP010777.1"/>
</dbReference>
<dbReference type="InterPro" id="IPR019546">
    <property type="entry name" value="TAT_signal_bac_arc"/>
</dbReference>
<dbReference type="STRING" id="1379910.TH63_10035"/>
<protein>
    <submittedName>
        <fullName evidence="2">Uncharacterized protein</fullName>
    </submittedName>
</protein>
<feature type="signal peptide" evidence="1">
    <location>
        <begin position="1"/>
        <end position="29"/>
    </location>
</feature>
<dbReference type="PATRIC" id="fig|1379910.4.peg.2176"/>
<keyword evidence="1" id="KW-0732">Signal</keyword>
<dbReference type="KEGG" id="ruf:TH63_10035"/>
<dbReference type="InterPro" id="IPR036188">
    <property type="entry name" value="FAD/NAD-bd_sf"/>
</dbReference>
<reference evidence="2 3" key="1">
    <citation type="submission" date="2015-01" db="EMBL/GenBank/DDBJ databases">
        <title>Rufibacter sp./DG31D/ whole genome sequencing.</title>
        <authorList>
            <person name="Kim M.K."/>
            <person name="Srinivasan S."/>
            <person name="Lee J.-J."/>
        </authorList>
    </citation>
    <scope>NUCLEOTIDE SEQUENCE [LARGE SCALE GENOMIC DNA]</scope>
    <source>
        <strain evidence="2 3">DG31D</strain>
    </source>
</reference>
<dbReference type="Proteomes" id="UP000036458">
    <property type="component" value="Chromosome"/>
</dbReference>
<dbReference type="GO" id="GO:0016491">
    <property type="term" value="F:oxidoreductase activity"/>
    <property type="evidence" value="ECO:0007669"/>
    <property type="project" value="TreeGrafter"/>
</dbReference>
<proteinExistence type="predicted"/>
<evidence type="ECO:0000313" key="3">
    <source>
        <dbReference type="Proteomes" id="UP000036458"/>
    </source>
</evidence>
<dbReference type="PANTHER" id="PTHR42923">
    <property type="entry name" value="PROTOPORPHYRINOGEN OXIDASE"/>
    <property type="match status" value="1"/>
</dbReference>
<feature type="chain" id="PRO_5005210833" evidence="1">
    <location>
        <begin position="30"/>
        <end position="541"/>
    </location>
</feature>
<keyword evidence="3" id="KW-1185">Reference proteome</keyword>
<dbReference type="OrthoDB" id="127573at2"/>
<dbReference type="PANTHER" id="PTHR42923:SF39">
    <property type="entry name" value="AMINO OXIDASE"/>
    <property type="match status" value="1"/>
</dbReference>
<dbReference type="EMBL" id="CP010777">
    <property type="protein sequence ID" value="AKQ45905.1"/>
    <property type="molecule type" value="Genomic_DNA"/>
</dbReference>
<dbReference type="PROSITE" id="PS51318">
    <property type="entry name" value="TAT"/>
    <property type="match status" value="1"/>
</dbReference>
<dbReference type="Pfam" id="PF13450">
    <property type="entry name" value="NAD_binding_8"/>
    <property type="match status" value="1"/>
</dbReference>
<dbReference type="SUPFAM" id="SSF51905">
    <property type="entry name" value="FAD/NAD(P)-binding domain"/>
    <property type="match status" value="1"/>
</dbReference>
<gene>
    <name evidence="2" type="ORF">TH63_10035</name>
</gene>
<organism evidence="2 3">
    <name type="scientific">Rufibacter radiotolerans</name>
    <dbReference type="NCBI Taxonomy" id="1379910"/>
    <lineage>
        <taxon>Bacteria</taxon>
        <taxon>Pseudomonadati</taxon>
        <taxon>Bacteroidota</taxon>
        <taxon>Cytophagia</taxon>
        <taxon>Cytophagales</taxon>
        <taxon>Hymenobacteraceae</taxon>
        <taxon>Rufibacter</taxon>
    </lineage>
</organism>
<dbReference type="PROSITE" id="PS51257">
    <property type="entry name" value="PROKAR_LIPOPROTEIN"/>
    <property type="match status" value="1"/>
</dbReference>
<sequence length="541" mass="60428">MREREERRRFLKKSALAIGALALAGPSLVSCVAETKKAPAGRLFGPSFKAGHLLRTGITTLPSITEEVDIVVIGGGISGLSAARWLRKNGATQVCLLELEDRTGGNSQSGKNEHSAFPWGAHYLPLPNNNNQDLLDFLAEAKVITGFDESGLPVYNEYHLNFDPEERLFINGFWQEGLIPTWGVPPADLKQIEWFVALMDEMKKAKGADGRYAFDIPLDNSSTDASFRNLDALTMQEWMVQQNFTSLYLRWYVEYCCLDDFGATLEQTSAWAGIHYFAGRKAKAANSDADRVLTWPEGNHWLAERLREQAGPDIRTGSLVYYVGFSHGKVIIDYLNLHNDQTKRLIAQKCVMATPQFVREKLLKDLLQVSPTGNKKPFAYAPWVVANLTVKQVPQGKGTALSWDNVIYGSQSLGYVNAQQQSVEGFPKKQVITFYLPLPDSSAAGRQAVFMKKQDQWAEQVLQELEKAHPTIREEVEELNVWVWGHGMIKPVPGFLWGEDRKKEGALLEGKIAFAHSDLSGISIFEEAFYQGIKAAQQLLS</sequence>
<dbReference type="NCBIfam" id="TIGR01409">
    <property type="entry name" value="TAT_signal_seq"/>
    <property type="match status" value="1"/>
</dbReference>
<name>A0A0H4VJA8_9BACT</name>
<dbReference type="AlphaFoldDB" id="A0A0H4VJA8"/>